<feature type="region of interest" description="Disordered" evidence="1">
    <location>
        <begin position="592"/>
        <end position="611"/>
    </location>
</feature>
<dbReference type="PROSITE" id="PS51140">
    <property type="entry name" value="CUE"/>
    <property type="match status" value="1"/>
</dbReference>
<feature type="compositionally biased region" description="Polar residues" evidence="1">
    <location>
        <begin position="595"/>
        <end position="611"/>
    </location>
</feature>
<dbReference type="GO" id="GO:0043130">
    <property type="term" value="F:ubiquitin binding"/>
    <property type="evidence" value="ECO:0007669"/>
    <property type="project" value="InterPro"/>
</dbReference>
<comment type="caution">
    <text evidence="3">The sequence shown here is derived from an EMBL/GenBank/DDBJ whole genome shotgun (WGS) entry which is preliminary data.</text>
</comment>
<sequence length="611" mass="67338">MATGDTLPIFPIHELKDSIPHERYNIITHHVAQKLGVILDAATSPKGLQAQSLVGFLSSYLGDVARQVLAQTSAQPGSIYTGLLSDPERMIRKYTLRLIGLMASHQADLSVTLLVDLAVAYHPLNNKYLQKIFDQSLSIAPRASEFESTVIPAFTSALVPKHPDVIELREVAYTLRCLTSCGSRVVSLFARHQSFVRSLSECYQTVLPKLVESLGGIHLRGDREPYELTCIEAKVDLLEAYHNIIRTLTTSQTVDLALQVAFQVFEAPGPSALDPVPFLNTGMNDDLNRVVGLIDLFKGALPAEDLRLEVMTAQLSPITSRFDLGALGILPTPVGNAPSSPTRTRIDKGKGKLSEENDPTLDLELDSLVTQVLEIFPEQDANAVRSALQLPKFNRSAEAIINELAEGNALPAYIPPPEKTAKSVFAERRNVFDDDEMDYSRLRIGKKRSENAETVLNDKSFIVAQKAEILRRAAEVSDAESEWKSDEEKRPAVVAFFDDDDEYGGGGVVNDGEATSESDSEAGSEVGGPESALELAWLADAHVFERDAETRRSKARADLKIKTSMSDEQIEGWKVMLERNPRQQAKIRERHEFKGNQTFLPPTQQVDAPRG</sequence>
<name>A0A8H3B0P0_9AGAM</name>
<evidence type="ECO:0000259" key="2">
    <source>
        <dbReference type="PROSITE" id="PS51140"/>
    </source>
</evidence>
<feature type="compositionally biased region" description="Basic and acidic residues" evidence="1">
    <location>
        <begin position="344"/>
        <end position="355"/>
    </location>
</feature>
<accession>A0A8H3B0P0</accession>
<evidence type="ECO:0000313" key="3">
    <source>
        <dbReference type="EMBL" id="CAE6444749.1"/>
    </source>
</evidence>
<feature type="domain" description="CUE" evidence="2">
    <location>
        <begin position="364"/>
        <end position="409"/>
    </location>
</feature>
<evidence type="ECO:0000313" key="4">
    <source>
        <dbReference type="Proteomes" id="UP000663840"/>
    </source>
</evidence>
<dbReference type="Proteomes" id="UP000663840">
    <property type="component" value="Unassembled WGS sequence"/>
</dbReference>
<reference evidence="3" key="1">
    <citation type="submission" date="2021-01" db="EMBL/GenBank/DDBJ databases">
        <authorList>
            <person name="Kaushik A."/>
        </authorList>
    </citation>
    <scope>NUCLEOTIDE SEQUENCE</scope>
    <source>
        <strain evidence="3">AG1-1A</strain>
    </source>
</reference>
<dbReference type="EMBL" id="CAJMWR010002434">
    <property type="protein sequence ID" value="CAE6444749.1"/>
    <property type="molecule type" value="Genomic_DNA"/>
</dbReference>
<dbReference type="AlphaFoldDB" id="A0A8H3B0P0"/>
<gene>
    <name evidence="3" type="ORF">RDB_LOCUS83230</name>
</gene>
<feature type="region of interest" description="Disordered" evidence="1">
    <location>
        <begin position="333"/>
        <end position="358"/>
    </location>
</feature>
<dbReference type="InterPro" id="IPR003892">
    <property type="entry name" value="CUE"/>
</dbReference>
<evidence type="ECO:0000256" key="1">
    <source>
        <dbReference type="SAM" id="MobiDB-lite"/>
    </source>
</evidence>
<feature type="region of interest" description="Disordered" evidence="1">
    <location>
        <begin position="498"/>
        <end position="529"/>
    </location>
</feature>
<proteinExistence type="predicted"/>
<organism evidence="3 4">
    <name type="scientific">Rhizoctonia solani</name>
    <dbReference type="NCBI Taxonomy" id="456999"/>
    <lineage>
        <taxon>Eukaryota</taxon>
        <taxon>Fungi</taxon>
        <taxon>Dikarya</taxon>
        <taxon>Basidiomycota</taxon>
        <taxon>Agaricomycotina</taxon>
        <taxon>Agaricomycetes</taxon>
        <taxon>Cantharellales</taxon>
        <taxon>Ceratobasidiaceae</taxon>
        <taxon>Rhizoctonia</taxon>
    </lineage>
</organism>
<protein>
    <recommendedName>
        <fullName evidence="2">CUE domain-containing protein</fullName>
    </recommendedName>
</protein>